<accession>A0ABQ8T9B2</accession>
<dbReference type="EMBL" id="JAJSOF020000013">
    <property type="protein sequence ID" value="KAJ4442548.1"/>
    <property type="molecule type" value="Genomic_DNA"/>
</dbReference>
<protein>
    <submittedName>
        <fullName evidence="1">Uncharacterized protein</fullName>
    </submittedName>
</protein>
<proteinExistence type="predicted"/>
<reference evidence="1 2" key="1">
    <citation type="journal article" date="2022" name="Allergy">
        <title>Genome assembly and annotation of Periplaneta americana reveal a comprehensive cockroach allergen profile.</title>
        <authorList>
            <person name="Wang L."/>
            <person name="Xiong Q."/>
            <person name="Saelim N."/>
            <person name="Wang L."/>
            <person name="Nong W."/>
            <person name="Wan A.T."/>
            <person name="Shi M."/>
            <person name="Liu X."/>
            <person name="Cao Q."/>
            <person name="Hui J.H.L."/>
            <person name="Sookrung N."/>
            <person name="Leung T.F."/>
            <person name="Tungtrongchitr A."/>
            <person name="Tsui S.K.W."/>
        </authorList>
    </citation>
    <scope>NUCLEOTIDE SEQUENCE [LARGE SCALE GENOMIC DNA]</scope>
    <source>
        <strain evidence="1">PWHHKU_190912</strain>
    </source>
</reference>
<organism evidence="1 2">
    <name type="scientific">Periplaneta americana</name>
    <name type="common">American cockroach</name>
    <name type="synonym">Blatta americana</name>
    <dbReference type="NCBI Taxonomy" id="6978"/>
    <lineage>
        <taxon>Eukaryota</taxon>
        <taxon>Metazoa</taxon>
        <taxon>Ecdysozoa</taxon>
        <taxon>Arthropoda</taxon>
        <taxon>Hexapoda</taxon>
        <taxon>Insecta</taxon>
        <taxon>Pterygota</taxon>
        <taxon>Neoptera</taxon>
        <taxon>Polyneoptera</taxon>
        <taxon>Dictyoptera</taxon>
        <taxon>Blattodea</taxon>
        <taxon>Blattoidea</taxon>
        <taxon>Blattidae</taxon>
        <taxon>Blattinae</taxon>
        <taxon>Periplaneta</taxon>
    </lineage>
</organism>
<evidence type="ECO:0000313" key="2">
    <source>
        <dbReference type="Proteomes" id="UP001148838"/>
    </source>
</evidence>
<evidence type="ECO:0000313" key="1">
    <source>
        <dbReference type="EMBL" id="KAJ4442548.1"/>
    </source>
</evidence>
<name>A0ABQ8T9B2_PERAM</name>
<keyword evidence="2" id="KW-1185">Reference proteome</keyword>
<sequence>MAGLCEGGNEPSGSLKAILHIERNITAHSSFRSISSGTVTREERNTLYVMVKCNERFFHEISIIHIEKRILTTIRDLG</sequence>
<comment type="caution">
    <text evidence="1">The sequence shown here is derived from an EMBL/GenBank/DDBJ whole genome shotgun (WGS) entry which is preliminary data.</text>
</comment>
<gene>
    <name evidence="1" type="ORF">ANN_04135</name>
</gene>
<dbReference type="Proteomes" id="UP001148838">
    <property type="component" value="Unassembled WGS sequence"/>
</dbReference>